<gene>
    <name evidence="3" type="ordered locus">Fraau_2961</name>
</gene>
<accession>H8L234</accession>
<keyword evidence="4" id="KW-1185">Reference proteome</keyword>
<dbReference type="EMBL" id="CP003350">
    <property type="protein sequence ID" value="AFC87291.1"/>
    <property type="molecule type" value="Genomic_DNA"/>
</dbReference>
<feature type="signal peptide" evidence="2">
    <location>
        <begin position="1"/>
        <end position="30"/>
    </location>
</feature>
<evidence type="ECO:0008006" key="5">
    <source>
        <dbReference type="Google" id="ProtNLM"/>
    </source>
</evidence>
<dbReference type="Proteomes" id="UP000005234">
    <property type="component" value="Chromosome"/>
</dbReference>
<feature type="compositionally biased region" description="Polar residues" evidence="1">
    <location>
        <begin position="33"/>
        <end position="47"/>
    </location>
</feature>
<reference evidence="3" key="1">
    <citation type="submission" date="2012-02" db="EMBL/GenBank/DDBJ databases">
        <title>The complete genome of Frateuria aurantia DSM 6220.</title>
        <authorList>
            <consortium name="US DOE Joint Genome Institute (JGI-PGF)"/>
            <person name="Lucas S."/>
            <person name="Copeland A."/>
            <person name="Lapidus A."/>
            <person name="Glavina del Rio T."/>
            <person name="Dalin E."/>
            <person name="Tice H."/>
            <person name="Bruce D."/>
            <person name="Goodwin L."/>
            <person name="Pitluck S."/>
            <person name="Peters L."/>
            <person name="Ovchinnikova G."/>
            <person name="Teshima H."/>
            <person name="Kyrpides N."/>
            <person name="Mavromatis K."/>
            <person name="Ivanova N."/>
            <person name="Brettin T."/>
            <person name="Detter J.C."/>
            <person name="Han C."/>
            <person name="Larimer F."/>
            <person name="Land M."/>
            <person name="Hauser L."/>
            <person name="Markowitz V."/>
            <person name="Cheng J.-F."/>
            <person name="Hugenholtz P."/>
            <person name="Woyke T."/>
            <person name="Wu D."/>
            <person name="Brambilla E."/>
            <person name="Klenk H.-P."/>
            <person name="Eisen J.A."/>
        </authorList>
    </citation>
    <scope>NUCLEOTIDE SEQUENCE</scope>
    <source>
        <strain evidence="3">DSM 6220</strain>
    </source>
</reference>
<feature type="compositionally biased region" description="Basic residues" evidence="1">
    <location>
        <begin position="116"/>
        <end position="126"/>
    </location>
</feature>
<organism evidence="3 4">
    <name type="scientific">Frateuria aurantia (strain ATCC 33424 / DSM 6220 / KCTC 2777 / LMG 1558 / NBRC 3245 / NCIMB 13370)</name>
    <name type="common">Acetobacter aurantius</name>
    <dbReference type="NCBI Taxonomy" id="767434"/>
    <lineage>
        <taxon>Bacteria</taxon>
        <taxon>Pseudomonadati</taxon>
        <taxon>Pseudomonadota</taxon>
        <taxon>Gammaproteobacteria</taxon>
        <taxon>Lysobacterales</taxon>
        <taxon>Rhodanobacteraceae</taxon>
        <taxon>Frateuria</taxon>
    </lineage>
</organism>
<dbReference type="RefSeq" id="WP_014404294.1">
    <property type="nucleotide sequence ID" value="NC_017033.1"/>
</dbReference>
<dbReference type="KEGG" id="fau:Fraau_2961"/>
<feature type="region of interest" description="Disordered" evidence="1">
    <location>
        <begin position="102"/>
        <end position="139"/>
    </location>
</feature>
<protein>
    <recommendedName>
        <fullName evidence="5">P pilus assembly/Cpx signaling pathway, periplasmic inhibitor/zinc-resistance associated protein</fullName>
    </recommendedName>
</protein>
<evidence type="ECO:0000256" key="1">
    <source>
        <dbReference type="SAM" id="MobiDB-lite"/>
    </source>
</evidence>
<name>H8L234_FRAAD</name>
<feature type="chain" id="PRO_5003613590" description="P pilus assembly/Cpx signaling pathway, periplasmic inhibitor/zinc-resistance associated protein" evidence="2">
    <location>
        <begin position="31"/>
        <end position="139"/>
    </location>
</feature>
<evidence type="ECO:0000313" key="3">
    <source>
        <dbReference type="EMBL" id="AFC87291.1"/>
    </source>
</evidence>
<dbReference type="STRING" id="767434.Fraau_2961"/>
<proteinExistence type="predicted"/>
<feature type="region of interest" description="Disordered" evidence="1">
    <location>
        <begin position="33"/>
        <end position="62"/>
    </location>
</feature>
<evidence type="ECO:0000256" key="2">
    <source>
        <dbReference type="SAM" id="SignalP"/>
    </source>
</evidence>
<keyword evidence="2" id="KW-0732">Signal</keyword>
<dbReference type="AlphaFoldDB" id="H8L234"/>
<evidence type="ECO:0000313" key="4">
    <source>
        <dbReference type="Proteomes" id="UP000005234"/>
    </source>
</evidence>
<dbReference type="HOGENOM" id="CLU_1842189_0_0_6"/>
<sequence>MTLKSASIRFAALLALTTSAGMLTLPLAMAQTSPAATQVSQAGSPRQHTPPPTPATVVSQLGLSGSKASQVQQLLEQRQAAWTQFRQAAKANHDQLKQLLTPEQFRQLRQIEHPHGPHGHHGHHAHDGRQGPATAGSAG</sequence>